<dbReference type="AlphaFoldDB" id="A0AAV3PTV1"/>
<dbReference type="EMBL" id="BAABME010002572">
    <property type="protein sequence ID" value="GAA0155227.1"/>
    <property type="molecule type" value="Genomic_DNA"/>
</dbReference>
<proteinExistence type="predicted"/>
<evidence type="ECO:0000313" key="3">
    <source>
        <dbReference type="Proteomes" id="UP001454036"/>
    </source>
</evidence>
<accession>A0AAV3PTV1</accession>
<dbReference type="Pfam" id="PF13966">
    <property type="entry name" value="zf-RVT"/>
    <property type="match status" value="1"/>
</dbReference>
<comment type="caution">
    <text evidence="2">The sequence shown here is derived from an EMBL/GenBank/DDBJ whole genome shotgun (WGS) entry which is preliminary data.</text>
</comment>
<name>A0AAV3PTV1_LITER</name>
<evidence type="ECO:0000313" key="2">
    <source>
        <dbReference type="EMBL" id="GAA0155227.1"/>
    </source>
</evidence>
<organism evidence="2 3">
    <name type="scientific">Lithospermum erythrorhizon</name>
    <name type="common">Purple gromwell</name>
    <name type="synonym">Lithospermum officinale var. erythrorhizon</name>
    <dbReference type="NCBI Taxonomy" id="34254"/>
    <lineage>
        <taxon>Eukaryota</taxon>
        <taxon>Viridiplantae</taxon>
        <taxon>Streptophyta</taxon>
        <taxon>Embryophyta</taxon>
        <taxon>Tracheophyta</taxon>
        <taxon>Spermatophyta</taxon>
        <taxon>Magnoliopsida</taxon>
        <taxon>eudicotyledons</taxon>
        <taxon>Gunneridae</taxon>
        <taxon>Pentapetalae</taxon>
        <taxon>asterids</taxon>
        <taxon>lamiids</taxon>
        <taxon>Boraginales</taxon>
        <taxon>Boraginaceae</taxon>
        <taxon>Boraginoideae</taxon>
        <taxon>Lithospermeae</taxon>
        <taxon>Lithospermum</taxon>
    </lineage>
</organism>
<gene>
    <name evidence="2" type="ORF">LIER_13000</name>
</gene>
<protein>
    <recommendedName>
        <fullName evidence="1">Reverse transcriptase zinc-binding domain-containing protein</fullName>
    </recommendedName>
</protein>
<dbReference type="InterPro" id="IPR026960">
    <property type="entry name" value="RVT-Znf"/>
</dbReference>
<dbReference type="Proteomes" id="UP001454036">
    <property type="component" value="Unassembled WGS sequence"/>
</dbReference>
<sequence>MLGDGLCDFWLDNWNPHGHLVPLPGNVYEEIRDSGDQSPITTAIWPSVIPKKISFLVWRLSRGLLPMNSVVQRRGLSLASKYVCCAQEENIHHVLFGNPIASRIWEYLAWLTLL</sequence>
<evidence type="ECO:0000259" key="1">
    <source>
        <dbReference type="Pfam" id="PF13966"/>
    </source>
</evidence>
<feature type="domain" description="Reverse transcriptase zinc-binding" evidence="1">
    <location>
        <begin position="26"/>
        <end position="105"/>
    </location>
</feature>
<keyword evidence="3" id="KW-1185">Reference proteome</keyword>
<reference evidence="2 3" key="1">
    <citation type="submission" date="2024-01" db="EMBL/GenBank/DDBJ databases">
        <title>The complete chloroplast genome sequence of Lithospermum erythrorhizon: insights into the phylogenetic relationship among Boraginaceae species and the maternal lineages of purple gromwells.</title>
        <authorList>
            <person name="Okada T."/>
            <person name="Watanabe K."/>
        </authorList>
    </citation>
    <scope>NUCLEOTIDE SEQUENCE [LARGE SCALE GENOMIC DNA]</scope>
</reference>